<comment type="caution">
    <text evidence="1">The sequence shown here is derived from an EMBL/GenBank/DDBJ whole genome shotgun (WGS) entry which is preliminary data.</text>
</comment>
<sequence>MHTSPTTSDGIVPDQADHDGNIDMMKAGLFAEEDVQVNTNQRMIGKARGLSILERFISSSERQKACLRLIPGAHGNLHDAVVGRD</sequence>
<dbReference type="RefSeq" id="XP_056582337.1">
    <property type="nucleotide sequence ID" value="XM_056718202.1"/>
</dbReference>
<accession>A0A9W9SQ23</accession>
<evidence type="ECO:0000313" key="2">
    <source>
        <dbReference type="Proteomes" id="UP001147752"/>
    </source>
</evidence>
<protein>
    <submittedName>
        <fullName evidence="1">Uncharacterized protein</fullName>
    </submittedName>
</protein>
<keyword evidence="2" id="KW-1185">Reference proteome</keyword>
<dbReference type="EMBL" id="JAPZBT010000001">
    <property type="protein sequence ID" value="KAJ5382561.1"/>
    <property type="molecule type" value="Genomic_DNA"/>
</dbReference>
<gene>
    <name evidence="1" type="ORF">N7517_000472</name>
</gene>
<evidence type="ECO:0000313" key="1">
    <source>
        <dbReference type="EMBL" id="KAJ5382561.1"/>
    </source>
</evidence>
<dbReference type="AlphaFoldDB" id="A0A9W9SQ23"/>
<name>A0A9W9SQ23_9EURO</name>
<reference evidence="1" key="2">
    <citation type="journal article" date="2023" name="IMA Fungus">
        <title>Comparative genomic study of the Penicillium genus elucidates a diverse pangenome and 15 lateral gene transfer events.</title>
        <authorList>
            <person name="Petersen C."/>
            <person name="Sorensen T."/>
            <person name="Nielsen M.R."/>
            <person name="Sondergaard T.E."/>
            <person name="Sorensen J.L."/>
            <person name="Fitzpatrick D.A."/>
            <person name="Frisvad J.C."/>
            <person name="Nielsen K.L."/>
        </authorList>
    </citation>
    <scope>NUCLEOTIDE SEQUENCE</scope>
    <source>
        <strain evidence="1">IBT 3081</strain>
    </source>
</reference>
<proteinExistence type="predicted"/>
<dbReference type="Proteomes" id="UP001147752">
    <property type="component" value="Unassembled WGS sequence"/>
</dbReference>
<reference evidence="1" key="1">
    <citation type="submission" date="2022-12" db="EMBL/GenBank/DDBJ databases">
        <authorList>
            <person name="Petersen C."/>
        </authorList>
    </citation>
    <scope>NUCLEOTIDE SEQUENCE</scope>
    <source>
        <strain evidence="1">IBT 3081</strain>
    </source>
</reference>
<dbReference type="GeneID" id="81457385"/>
<organism evidence="1 2">
    <name type="scientific">Penicillium concentricum</name>
    <dbReference type="NCBI Taxonomy" id="293559"/>
    <lineage>
        <taxon>Eukaryota</taxon>
        <taxon>Fungi</taxon>
        <taxon>Dikarya</taxon>
        <taxon>Ascomycota</taxon>
        <taxon>Pezizomycotina</taxon>
        <taxon>Eurotiomycetes</taxon>
        <taxon>Eurotiomycetidae</taxon>
        <taxon>Eurotiales</taxon>
        <taxon>Aspergillaceae</taxon>
        <taxon>Penicillium</taxon>
    </lineage>
</organism>